<dbReference type="VEuPathDB" id="TriTrypDB:Tb11.v5.0934"/>
<proteinExistence type="predicted"/>
<feature type="chain" id="PRO_5004059038" evidence="2">
    <location>
        <begin position="27"/>
        <end position="448"/>
    </location>
</feature>
<sequence>MRHASRVCSLGLFVLALVTGSSPAEAAYAVCTTPCQYSKRLAKATEFYAQKLETNVHNLVKMQRDLTRLLIAATAADVATSQTALPTMAAAGKVLQECQEAVTDQIDALKTGLPALANASAKLGALARRQSTTTTVKITAQNTAGYFRDTSFEDPPIAIKSDDNCGHEQEDDQTEFETNEDDENNAILEPTEYHTVTLTCESDGSNNCHSSAPTQNTGFLQFELTSKTEQETSKPTSRWSSSTTRKDVVVQDKVNITQGTKEAAQAALKTLKSAAENKACERKLDDYTKVSTSPLFKRQAIRSLLNQPNNEQDSTNPPDKLTAQITAAYGEGGKEYKTKLWEAIETLKPAITKNKERAELDVKENTPLEQLTEALARQIGEANSKSSQTTKINKNANDPSKSDAANKKEEKKEGDNKTTAAECKATEEGKCDKEKCTWDKEKNECKVK</sequence>
<evidence type="ECO:0000256" key="1">
    <source>
        <dbReference type="SAM" id="MobiDB-lite"/>
    </source>
</evidence>
<organism evidence="3">
    <name type="scientific">Trypanosoma brucei</name>
    <dbReference type="NCBI Taxonomy" id="5691"/>
    <lineage>
        <taxon>Eukaryota</taxon>
        <taxon>Discoba</taxon>
        <taxon>Euglenozoa</taxon>
        <taxon>Kinetoplastea</taxon>
        <taxon>Metakinetoplastina</taxon>
        <taxon>Trypanosomatida</taxon>
        <taxon>Trypanosomatidae</taxon>
        <taxon>Trypanosoma</taxon>
    </lineage>
</organism>
<dbReference type="EMBL" id="KC612759">
    <property type="protein sequence ID" value="AGH60190.1"/>
    <property type="molecule type" value="Genomic_DNA"/>
</dbReference>
<feature type="compositionally biased region" description="Basic and acidic residues" evidence="1">
    <location>
        <begin position="400"/>
        <end position="416"/>
    </location>
</feature>
<dbReference type="VEuPathDB" id="TriTrypDB:Tb1125.Tb10.v4.0263"/>
<feature type="region of interest" description="Disordered" evidence="1">
    <location>
        <begin position="162"/>
        <end position="187"/>
    </location>
</feature>
<feature type="region of interest" description="Disordered" evidence="1">
    <location>
        <begin position="377"/>
        <end position="433"/>
    </location>
</feature>
<feature type="compositionally biased region" description="Basic and acidic residues" evidence="1">
    <location>
        <begin position="424"/>
        <end position="433"/>
    </location>
</feature>
<dbReference type="VEuPathDB" id="TriTrypDB:Tb427_000614000"/>
<reference evidence="3" key="1">
    <citation type="submission" date="2013-02" db="EMBL/GenBank/DDBJ databases">
        <authorList>
            <person name="Cross G.A.M."/>
            <person name="Kim H.-S."/>
            <person name="Wickstead B."/>
        </authorList>
    </citation>
    <scope>NUCLEOTIDE SEQUENCE</scope>
    <source>
        <strain evidence="3">Lister 427</strain>
    </source>
</reference>
<protein>
    <submittedName>
        <fullName evidence="3">Variant surface glycoprotein 1255</fullName>
    </submittedName>
</protein>
<feature type="compositionally biased region" description="Acidic residues" evidence="1">
    <location>
        <begin position="169"/>
        <end position="184"/>
    </location>
</feature>
<accession>M4TB62</accession>
<dbReference type="AlphaFoldDB" id="M4TB62"/>
<name>M4TB62_9TRYP</name>
<evidence type="ECO:0000313" key="3">
    <source>
        <dbReference type="EMBL" id="AGH60190.1"/>
    </source>
</evidence>
<keyword evidence="2" id="KW-0732">Signal</keyword>
<dbReference type="SUPFAM" id="SSF58087">
    <property type="entry name" value="Variant surface glycoprotein (N-terminal domain)"/>
    <property type="match status" value="1"/>
</dbReference>
<feature type="compositionally biased region" description="Polar residues" evidence="1">
    <location>
        <begin position="381"/>
        <end position="399"/>
    </location>
</feature>
<feature type="signal peptide" evidence="2">
    <location>
        <begin position="1"/>
        <end position="26"/>
    </location>
</feature>
<dbReference type="VEuPathDB" id="TriTrypDB:Tbg972.8.20"/>
<evidence type="ECO:0000256" key="2">
    <source>
        <dbReference type="SAM" id="SignalP"/>
    </source>
</evidence>
<reference evidence="3" key="2">
    <citation type="journal article" date="2014" name="Mol. Biochem. Parasitol.">
        <title>Capturing the variant surface glycoprotein repertoire (the VSGnome) of Trypanosoma brucei Lister 427.</title>
        <authorList>
            <person name="Cross G.A."/>
            <person name="Kim H.S."/>
            <person name="Wickstead B."/>
        </authorList>
    </citation>
    <scope>NUCLEOTIDE SEQUENCE</scope>
    <source>
        <strain evidence="3">Lister 427</strain>
    </source>
</reference>